<evidence type="ECO:0000256" key="5">
    <source>
        <dbReference type="ARBA" id="ARBA00022691"/>
    </source>
</evidence>
<dbReference type="EMBL" id="KV417527">
    <property type="protein sequence ID" value="KZP24222.1"/>
    <property type="molecule type" value="Genomic_DNA"/>
</dbReference>
<dbReference type="PIRSF" id="PIRSF005461">
    <property type="entry name" value="23S_rRNA_mtase"/>
    <property type="match status" value="1"/>
</dbReference>
<dbReference type="GO" id="GO:0008650">
    <property type="term" value="F:rRNA (uridine-2'-O-)-methyltransferase activity"/>
    <property type="evidence" value="ECO:0007669"/>
    <property type="project" value="TreeGrafter"/>
</dbReference>
<dbReference type="HAMAP" id="MF_01547">
    <property type="entry name" value="RNA_methyltr_E"/>
    <property type="match status" value="1"/>
</dbReference>
<sequence>MPFPTRPLLKLSKSSKSYINTQLRDPYIKARQAHPAQYRSRSAFKLLELDEKYGNFLTANVNSVVDLGAAPGGWSQVVAGKMGWTDEKELGIVSREPGVGWGTRKGNRQGPIGETDWGKKGPSPYDAFYDTAPKSQVPAEPGRGVIVAADLLPMAPIAGVRTLELDFLSPQAEALIHNMVKTPDNPTGKVDLILSDMAANFTGNRAADTEASLKICMAVFDFAEKNLRGMYETGKTTTGMLLMKHFAHPLLTQYQKEVLEPNFHYVAYCKPDASRKESAEGYWLCKGWKG</sequence>
<dbReference type="AlphaFoldDB" id="A0A166MQY3"/>
<dbReference type="PANTHER" id="PTHR10920:SF18">
    <property type="entry name" value="RRNA METHYLTRANSFERASE 2, MITOCHONDRIAL"/>
    <property type="match status" value="1"/>
</dbReference>
<evidence type="ECO:0000256" key="1">
    <source>
        <dbReference type="ARBA" id="ARBA00009258"/>
    </source>
</evidence>
<feature type="region of interest" description="Disordered" evidence="8">
    <location>
        <begin position="96"/>
        <end position="117"/>
    </location>
</feature>
<evidence type="ECO:0000259" key="9">
    <source>
        <dbReference type="Pfam" id="PF01728"/>
    </source>
</evidence>
<dbReference type="InterPro" id="IPR050082">
    <property type="entry name" value="RNA_methyltr_RlmE"/>
</dbReference>
<feature type="active site" description="Proton acceptor" evidence="7">
    <location>
        <position position="244"/>
    </location>
</feature>
<dbReference type="Gene3D" id="3.40.50.150">
    <property type="entry name" value="Vaccinia Virus protein VP39"/>
    <property type="match status" value="1"/>
</dbReference>
<dbReference type="Pfam" id="PF01728">
    <property type="entry name" value="FtsJ"/>
    <property type="match status" value="2"/>
</dbReference>
<dbReference type="OrthoDB" id="20105at2759"/>
<evidence type="ECO:0000313" key="11">
    <source>
        <dbReference type="Proteomes" id="UP000076532"/>
    </source>
</evidence>
<dbReference type="InterPro" id="IPR015507">
    <property type="entry name" value="rRNA-MeTfrase_E"/>
</dbReference>
<evidence type="ECO:0000256" key="8">
    <source>
        <dbReference type="SAM" id="MobiDB-lite"/>
    </source>
</evidence>
<dbReference type="InterPro" id="IPR002877">
    <property type="entry name" value="RNA_MeTrfase_FtsJ_dom"/>
</dbReference>
<feature type="domain" description="Ribosomal RNA methyltransferase FtsJ" evidence="9">
    <location>
        <begin position="136"/>
        <end position="287"/>
    </location>
</feature>
<evidence type="ECO:0000256" key="6">
    <source>
        <dbReference type="ARBA" id="ARBA00041184"/>
    </source>
</evidence>
<keyword evidence="4" id="KW-0808">Transferase</keyword>
<name>A0A166MQY3_9AGAM</name>
<dbReference type="PANTHER" id="PTHR10920">
    <property type="entry name" value="RIBOSOMAL RNA METHYLTRANSFERASE"/>
    <property type="match status" value="1"/>
</dbReference>
<dbReference type="SUPFAM" id="SSF53335">
    <property type="entry name" value="S-adenosyl-L-methionine-dependent methyltransferases"/>
    <property type="match status" value="1"/>
</dbReference>
<evidence type="ECO:0000313" key="10">
    <source>
        <dbReference type="EMBL" id="KZP24222.1"/>
    </source>
</evidence>
<keyword evidence="2" id="KW-0698">rRNA processing</keyword>
<comment type="similarity">
    <text evidence="1">Belongs to the class I-like SAM-binding methyltransferase superfamily. RNA methyltransferase RlmE family.</text>
</comment>
<evidence type="ECO:0000256" key="4">
    <source>
        <dbReference type="ARBA" id="ARBA00022679"/>
    </source>
</evidence>
<dbReference type="InterPro" id="IPR029063">
    <property type="entry name" value="SAM-dependent_MTases_sf"/>
</dbReference>
<keyword evidence="5 7" id="KW-0949">S-adenosyl-L-methionine</keyword>
<keyword evidence="11" id="KW-1185">Reference proteome</keyword>
<dbReference type="STRING" id="436010.A0A166MQY3"/>
<evidence type="ECO:0000256" key="3">
    <source>
        <dbReference type="ARBA" id="ARBA00022603"/>
    </source>
</evidence>
<keyword evidence="3 10" id="KW-0489">Methyltransferase</keyword>
<accession>A0A166MQY3</accession>
<dbReference type="Proteomes" id="UP000076532">
    <property type="component" value="Unassembled WGS sequence"/>
</dbReference>
<gene>
    <name evidence="10" type="ORF">FIBSPDRAFT_909971</name>
</gene>
<reference evidence="10 11" key="1">
    <citation type="journal article" date="2016" name="Mol. Biol. Evol.">
        <title>Comparative Genomics of Early-Diverging Mushroom-Forming Fungi Provides Insights into the Origins of Lignocellulose Decay Capabilities.</title>
        <authorList>
            <person name="Nagy L.G."/>
            <person name="Riley R."/>
            <person name="Tritt A."/>
            <person name="Adam C."/>
            <person name="Daum C."/>
            <person name="Floudas D."/>
            <person name="Sun H."/>
            <person name="Yadav J.S."/>
            <person name="Pangilinan J."/>
            <person name="Larsson K.H."/>
            <person name="Matsuura K."/>
            <person name="Barry K."/>
            <person name="Labutti K."/>
            <person name="Kuo R."/>
            <person name="Ohm R.A."/>
            <person name="Bhattacharya S.S."/>
            <person name="Shirouzu T."/>
            <person name="Yoshinaga Y."/>
            <person name="Martin F.M."/>
            <person name="Grigoriev I.V."/>
            <person name="Hibbett D.S."/>
        </authorList>
    </citation>
    <scope>NUCLEOTIDE SEQUENCE [LARGE SCALE GENOMIC DNA]</scope>
    <source>
        <strain evidence="10 11">CBS 109695</strain>
    </source>
</reference>
<protein>
    <recommendedName>
        <fullName evidence="6">rRNA methyltransferase 2, mitochondrial</fullName>
    </recommendedName>
</protein>
<evidence type="ECO:0000256" key="7">
    <source>
        <dbReference type="PIRSR" id="PIRSR005461-1"/>
    </source>
</evidence>
<dbReference type="GO" id="GO:0005739">
    <property type="term" value="C:mitochondrion"/>
    <property type="evidence" value="ECO:0007669"/>
    <property type="project" value="TreeGrafter"/>
</dbReference>
<feature type="domain" description="Ribosomal RNA methyltransferase FtsJ" evidence="9">
    <location>
        <begin position="38"/>
        <end position="83"/>
    </location>
</feature>
<evidence type="ECO:0000256" key="2">
    <source>
        <dbReference type="ARBA" id="ARBA00022552"/>
    </source>
</evidence>
<organism evidence="10 11">
    <name type="scientific">Athelia psychrophila</name>
    <dbReference type="NCBI Taxonomy" id="1759441"/>
    <lineage>
        <taxon>Eukaryota</taxon>
        <taxon>Fungi</taxon>
        <taxon>Dikarya</taxon>
        <taxon>Basidiomycota</taxon>
        <taxon>Agaricomycotina</taxon>
        <taxon>Agaricomycetes</taxon>
        <taxon>Agaricomycetidae</taxon>
        <taxon>Atheliales</taxon>
        <taxon>Atheliaceae</taxon>
        <taxon>Athelia</taxon>
    </lineage>
</organism>
<proteinExistence type="inferred from homology"/>